<evidence type="ECO:0000313" key="1">
    <source>
        <dbReference type="EMBL" id="RHC82408.1"/>
    </source>
</evidence>
<evidence type="ECO:0000313" key="2">
    <source>
        <dbReference type="Proteomes" id="UP000286260"/>
    </source>
</evidence>
<dbReference type="Proteomes" id="UP000286260">
    <property type="component" value="Unassembled WGS sequence"/>
</dbReference>
<protein>
    <submittedName>
        <fullName evidence="1">DUF4313 domain-containing protein</fullName>
    </submittedName>
</protein>
<name>A0A414BVA5_9BACT</name>
<dbReference type="EMBL" id="QSII01000021">
    <property type="protein sequence ID" value="RHC82408.1"/>
    <property type="molecule type" value="Genomic_DNA"/>
</dbReference>
<dbReference type="AlphaFoldDB" id="A0A414BVA5"/>
<reference evidence="1 2" key="1">
    <citation type="submission" date="2018-08" db="EMBL/GenBank/DDBJ databases">
        <title>A genome reference for cultivated species of the human gut microbiota.</title>
        <authorList>
            <person name="Zou Y."/>
            <person name="Xue W."/>
            <person name="Luo G."/>
        </authorList>
    </citation>
    <scope>NUCLEOTIDE SEQUENCE [LARGE SCALE GENOMIC DNA]</scope>
    <source>
        <strain evidence="1 2">AM34-17</strain>
    </source>
</reference>
<organism evidence="1 2">
    <name type="scientific">Parabacteroides merdae</name>
    <dbReference type="NCBI Taxonomy" id="46503"/>
    <lineage>
        <taxon>Bacteria</taxon>
        <taxon>Pseudomonadati</taxon>
        <taxon>Bacteroidota</taxon>
        <taxon>Bacteroidia</taxon>
        <taxon>Bacteroidales</taxon>
        <taxon>Tannerellaceae</taxon>
        <taxon>Parabacteroides</taxon>
    </lineage>
</organism>
<comment type="caution">
    <text evidence="1">The sequence shown here is derived from an EMBL/GenBank/DDBJ whole genome shotgun (WGS) entry which is preliminary data.</text>
</comment>
<accession>A0A414BVA5</accession>
<dbReference type="InterPro" id="IPR025462">
    <property type="entry name" value="DUF4313"/>
</dbReference>
<proteinExistence type="predicted"/>
<dbReference type="Pfam" id="PF14190">
    <property type="entry name" value="DUF4313"/>
    <property type="match status" value="1"/>
</dbReference>
<sequence length="217" mass="25209">MTAVFPHKNNTSMNKSNTLYWKTATDPAECIEVRLVLNSYIDNDNLYVGLESRSKENPECWESYTDITVNLNSLPPFHAYVDNRDCNRHVHDFLTNNRIAEPTGFEYQGFRMFRFNPDRLKELAPEQFKTISAKLPPQDDMIKDIIYQERRFPLRTVQDIHGIYLVSSKELEESLIEGVRNLDAAANELLDGICLFCSTQELRYLTDAELIETIYAQ</sequence>
<gene>
    <name evidence="1" type="ORF">DW828_14220</name>
</gene>